<dbReference type="Proteomes" id="UP001236369">
    <property type="component" value="Unassembled WGS sequence"/>
</dbReference>
<dbReference type="EMBL" id="JAUSVV010000002">
    <property type="protein sequence ID" value="MDQ0441513.1"/>
    <property type="molecule type" value="Genomic_DNA"/>
</dbReference>
<gene>
    <name evidence="5" type="ORF">QO016_000996</name>
</gene>
<dbReference type="Pfam" id="PF00535">
    <property type="entry name" value="Glycos_transf_2"/>
    <property type="match status" value="1"/>
</dbReference>
<evidence type="ECO:0000313" key="6">
    <source>
        <dbReference type="Proteomes" id="UP001236369"/>
    </source>
</evidence>
<accession>A0ABU0HGS8</accession>
<evidence type="ECO:0000313" key="5">
    <source>
        <dbReference type="EMBL" id="MDQ0441513.1"/>
    </source>
</evidence>
<name>A0ABU0HGS8_9HYPH</name>
<dbReference type="PANTHER" id="PTHR43179:SF12">
    <property type="entry name" value="GALACTOFURANOSYLTRANSFERASE GLFT2"/>
    <property type="match status" value="1"/>
</dbReference>
<proteinExistence type="inferred from homology"/>
<evidence type="ECO:0000259" key="4">
    <source>
        <dbReference type="Pfam" id="PF00535"/>
    </source>
</evidence>
<dbReference type="GO" id="GO:0016757">
    <property type="term" value="F:glycosyltransferase activity"/>
    <property type="evidence" value="ECO:0007669"/>
    <property type="project" value="UniProtKB-KW"/>
</dbReference>
<dbReference type="PANTHER" id="PTHR43179">
    <property type="entry name" value="RHAMNOSYLTRANSFERASE WBBL"/>
    <property type="match status" value="1"/>
</dbReference>
<keyword evidence="3 5" id="KW-0808">Transferase</keyword>
<protein>
    <submittedName>
        <fullName evidence="5">Succinoglycan biosynthesis protein ExoM</fullName>
        <ecNumber evidence="5">2.4.-.-</ecNumber>
    </submittedName>
</protein>
<evidence type="ECO:0000256" key="2">
    <source>
        <dbReference type="ARBA" id="ARBA00022676"/>
    </source>
</evidence>
<sequence length="323" mass="35064">MRLSVVICTYERPALLAALLRSLQGQDGTRTGDVEVVVVDNSDGETARSGVEAAAAGFPMPLRYVTAHPANISVARNAGCRASIGEAVAFLDDDQETQAGWLAAVLDGLARFPHDVFFGPILPRFEAPRAVTPAARTLFTREGTQAAGEELFALRRPMSQRFVLSTANSIFRRATALPGPEPFDPHFGQCGGEDLHLLCRLARGGRRFAWLPEARATDFVPRHRCGTGYLVRRHFAGGQAYAATLIRTSPHPLREEALLAGKFLIQAGLLPVMGLSMLRREAPGRSFAIRAAGIAGKLLWRRLYPLYRAEAAALSRPEATTHT</sequence>
<organism evidence="5 6">
    <name type="scientific">Methylobacterium persicinum</name>
    <dbReference type="NCBI Taxonomy" id="374426"/>
    <lineage>
        <taxon>Bacteria</taxon>
        <taxon>Pseudomonadati</taxon>
        <taxon>Pseudomonadota</taxon>
        <taxon>Alphaproteobacteria</taxon>
        <taxon>Hyphomicrobiales</taxon>
        <taxon>Methylobacteriaceae</taxon>
        <taxon>Methylobacterium</taxon>
    </lineage>
</organism>
<dbReference type="InterPro" id="IPR001173">
    <property type="entry name" value="Glyco_trans_2-like"/>
</dbReference>
<comment type="similarity">
    <text evidence="1">Belongs to the glycosyltransferase 2 family.</text>
</comment>
<dbReference type="InterPro" id="IPR029044">
    <property type="entry name" value="Nucleotide-diphossugar_trans"/>
</dbReference>
<dbReference type="Gene3D" id="3.90.550.10">
    <property type="entry name" value="Spore Coat Polysaccharide Biosynthesis Protein SpsA, Chain A"/>
    <property type="match status" value="1"/>
</dbReference>
<keyword evidence="6" id="KW-1185">Reference proteome</keyword>
<keyword evidence="2 5" id="KW-0328">Glycosyltransferase</keyword>
<dbReference type="SUPFAM" id="SSF53448">
    <property type="entry name" value="Nucleotide-diphospho-sugar transferases"/>
    <property type="match status" value="1"/>
</dbReference>
<evidence type="ECO:0000256" key="1">
    <source>
        <dbReference type="ARBA" id="ARBA00006739"/>
    </source>
</evidence>
<comment type="caution">
    <text evidence="5">The sequence shown here is derived from an EMBL/GenBank/DDBJ whole genome shotgun (WGS) entry which is preliminary data.</text>
</comment>
<dbReference type="EC" id="2.4.-.-" evidence="5"/>
<evidence type="ECO:0000256" key="3">
    <source>
        <dbReference type="ARBA" id="ARBA00022679"/>
    </source>
</evidence>
<dbReference type="CDD" id="cd00761">
    <property type="entry name" value="Glyco_tranf_GTA_type"/>
    <property type="match status" value="1"/>
</dbReference>
<reference evidence="5 6" key="1">
    <citation type="submission" date="2023-07" db="EMBL/GenBank/DDBJ databases">
        <title>Genomic Encyclopedia of Type Strains, Phase IV (KMG-IV): sequencing the most valuable type-strain genomes for metagenomic binning, comparative biology and taxonomic classification.</title>
        <authorList>
            <person name="Goeker M."/>
        </authorList>
    </citation>
    <scope>NUCLEOTIDE SEQUENCE [LARGE SCALE GENOMIC DNA]</scope>
    <source>
        <strain evidence="5 6">DSM 19562</strain>
    </source>
</reference>
<feature type="domain" description="Glycosyltransferase 2-like" evidence="4">
    <location>
        <begin position="4"/>
        <end position="173"/>
    </location>
</feature>
<dbReference type="RefSeq" id="WP_238250105.1">
    <property type="nucleotide sequence ID" value="NZ_BPQX01000037.1"/>
</dbReference>